<proteinExistence type="predicted"/>
<evidence type="ECO:0000313" key="2">
    <source>
        <dbReference type="Proteomes" id="UP000054538"/>
    </source>
</evidence>
<evidence type="ECO:0000313" key="1">
    <source>
        <dbReference type="EMBL" id="KIK99459.1"/>
    </source>
</evidence>
<gene>
    <name evidence="1" type="ORF">PAXRUDRAFT_822752</name>
</gene>
<protein>
    <submittedName>
        <fullName evidence="1">Uncharacterized protein</fullName>
    </submittedName>
</protein>
<sequence>MALQWKKQISDIRKLGQAGRLEKKMPALSSIPCRKLHDLAWAPTNIELRNPETRNARGKLECRNAAAKNRKPGNHPNHSEPCGPTVPVRVCSGIHLGYYPIIPPSPTITPELSGVFPSLSYIA</sequence>
<dbReference type="InParanoid" id="A0A0D0E9J8"/>
<dbReference type="AlphaFoldDB" id="A0A0D0E9J8"/>
<accession>A0A0D0E9J8</accession>
<name>A0A0D0E9J8_9AGAM</name>
<organism evidence="1 2">
    <name type="scientific">Paxillus rubicundulus Ve08.2h10</name>
    <dbReference type="NCBI Taxonomy" id="930991"/>
    <lineage>
        <taxon>Eukaryota</taxon>
        <taxon>Fungi</taxon>
        <taxon>Dikarya</taxon>
        <taxon>Basidiomycota</taxon>
        <taxon>Agaricomycotina</taxon>
        <taxon>Agaricomycetes</taxon>
        <taxon>Agaricomycetidae</taxon>
        <taxon>Boletales</taxon>
        <taxon>Paxilineae</taxon>
        <taxon>Paxillaceae</taxon>
        <taxon>Paxillus</taxon>
    </lineage>
</organism>
<dbReference type="EMBL" id="KN824859">
    <property type="protein sequence ID" value="KIK99459.1"/>
    <property type="molecule type" value="Genomic_DNA"/>
</dbReference>
<dbReference type="HOGENOM" id="CLU_2015989_0_0_1"/>
<reference evidence="2" key="2">
    <citation type="submission" date="2015-01" db="EMBL/GenBank/DDBJ databases">
        <title>Evolutionary Origins and Diversification of the Mycorrhizal Mutualists.</title>
        <authorList>
            <consortium name="DOE Joint Genome Institute"/>
            <consortium name="Mycorrhizal Genomics Consortium"/>
            <person name="Kohler A."/>
            <person name="Kuo A."/>
            <person name="Nagy L.G."/>
            <person name="Floudas D."/>
            <person name="Copeland A."/>
            <person name="Barry K.W."/>
            <person name="Cichocki N."/>
            <person name="Veneault-Fourrey C."/>
            <person name="LaButti K."/>
            <person name="Lindquist E.A."/>
            <person name="Lipzen A."/>
            <person name="Lundell T."/>
            <person name="Morin E."/>
            <person name="Murat C."/>
            <person name="Riley R."/>
            <person name="Ohm R."/>
            <person name="Sun H."/>
            <person name="Tunlid A."/>
            <person name="Henrissat B."/>
            <person name="Grigoriev I.V."/>
            <person name="Hibbett D.S."/>
            <person name="Martin F."/>
        </authorList>
    </citation>
    <scope>NUCLEOTIDE SEQUENCE [LARGE SCALE GENOMIC DNA]</scope>
    <source>
        <strain evidence="2">Ve08.2h10</strain>
    </source>
</reference>
<dbReference type="Proteomes" id="UP000054538">
    <property type="component" value="Unassembled WGS sequence"/>
</dbReference>
<reference evidence="1 2" key="1">
    <citation type="submission" date="2014-04" db="EMBL/GenBank/DDBJ databases">
        <authorList>
            <consortium name="DOE Joint Genome Institute"/>
            <person name="Kuo A."/>
            <person name="Kohler A."/>
            <person name="Jargeat P."/>
            <person name="Nagy L.G."/>
            <person name="Floudas D."/>
            <person name="Copeland A."/>
            <person name="Barry K.W."/>
            <person name="Cichocki N."/>
            <person name="Veneault-Fourrey C."/>
            <person name="LaButti K."/>
            <person name="Lindquist E.A."/>
            <person name="Lipzen A."/>
            <person name="Lundell T."/>
            <person name="Morin E."/>
            <person name="Murat C."/>
            <person name="Sun H."/>
            <person name="Tunlid A."/>
            <person name="Henrissat B."/>
            <person name="Grigoriev I.V."/>
            <person name="Hibbett D.S."/>
            <person name="Martin F."/>
            <person name="Nordberg H.P."/>
            <person name="Cantor M.N."/>
            <person name="Hua S.X."/>
        </authorList>
    </citation>
    <scope>NUCLEOTIDE SEQUENCE [LARGE SCALE GENOMIC DNA]</scope>
    <source>
        <strain evidence="1 2">Ve08.2h10</strain>
    </source>
</reference>
<keyword evidence="2" id="KW-1185">Reference proteome</keyword>